<evidence type="ECO:0000256" key="5">
    <source>
        <dbReference type="ARBA" id="ARBA00023136"/>
    </source>
</evidence>
<comment type="subcellular location">
    <subcellularLocation>
        <location evidence="1">Membrane</location>
        <topology evidence="1">Multi-pass membrane protein</topology>
    </subcellularLocation>
</comment>
<proteinExistence type="predicted"/>
<feature type="transmembrane region" description="Helical" evidence="7">
    <location>
        <begin position="173"/>
        <end position="195"/>
    </location>
</feature>
<evidence type="ECO:0000256" key="3">
    <source>
        <dbReference type="ARBA" id="ARBA00022692"/>
    </source>
</evidence>
<keyword evidence="4 7" id="KW-1133">Transmembrane helix</keyword>
<dbReference type="RefSeq" id="WP_395509933.1">
    <property type="nucleotide sequence ID" value="NZ_JBBDHD010000027.1"/>
</dbReference>
<sequence length="490" mass="50603">MLTFLGFAMIATFLVLIMLKKMSPIAALVLIPALFCVFAGKGAHLGDYVIDGVGKLAPTAAMLMFAIVYFGVMIDVGLFDPVVRGILRFCKADPVRVVVGTAVLAAIVSLDGDGSTTFMITVSAMYPLYKRLGLSLVVMTGVAATANGVMNTLPWGGPTARAATALKLDAADIFVPMIPALAAGLVFVFVLAYVLGVRERRRVGSLVMPGEEAEQREPAPLVAAASAAKQAAVGSRTAGAGSGAGPDAEAAPGSEVPGAEAPVPDAGSEAPAPAPGEIQGLDPHRPTLRPRLYWFNAALTAALLTAMIMELLPIPVLFLLGAALALTVNFPHMPDQKARIAAHADNVLNVAGMVFAAAVFTGVLSGTGMVKHMADWLVGAIPDGMGPHMALVTGLLSLPLTYFMSNDGFYFGVLPVLAEAGAAHGVAPLEIARASLVGQALHMSSPLVPAVYVLVGMARVEFGDHTRFTVKWAALTSLVVLGAGMLFGII</sequence>
<feature type="transmembrane region" description="Helical" evidence="7">
    <location>
        <begin position="55"/>
        <end position="79"/>
    </location>
</feature>
<evidence type="ECO:0000256" key="7">
    <source>
        <dbReference type="SAM" id="Phobius"/>
    </source>
</evidence>
<evidence type="ECO:0000256" key="6">
    <source>
        <dbReference type="SAM" id="MobiDB-lite"/>
    </source>
</evidence>
<keyword evidence="2" id="KW-0813">Transport</keyword>
<feature type="transmembrane region" description="Helical" evidence="7">
    <location>
        <begin position="132"/>
        <end position="153"/>
    </location>
</feature>
<dbReference type="Proteomes" id="UP001610631">
    <property type="component" value="Unassembled WGS sequence"/>
</dbReference>
<keyword evidence="3 7" id="KW-0812">Transmembrane</keyword>
<reference evidence="9 10" key="1">
    <citation type="submission" date="2024-03" db="EMBL/GenBank/DDBJ databases">
        <title>Whole genome sequencing of Streptomyces racemochromogenes, to identify antimicrobial biosynthetic gene clusters.</title>
        <authorList>
            <person name="Suryawanshi P."/>
            <person name="Krishnaraj P.U."/>
            <person name="Arun Y.P."/>
            <person name="Suryawanshi M.P."/>
            <person name="Rakshit O."/>
        </authorList>
    </citation>
    <scope>NUCLEOTIDE SEQUENCE [LARGE SCALE GENOMIC DNA]</scope>
    <source>
        <strain evidence="9 10">AUDT626</strain>
    </source>
</reference>
<organism evidence="9 10">
    <name type="scientific">Streptomyces racemochromogenes</name>
    <dbReference type="NCBI Taxonomy" id="67353"/>
    <lineage>
        <taxon>Bacteria</taxon>
        <taxon>Bacillati</taxon>
        <taxon>Actinomycetota</taxon>
        <taxon>Actinomycetes</taxon>
        <taxon>Kitasatosporales</taxon>
        <taxon>Streptomycetaceae</taxon>
        <taxon>Streptomyces</taxon>
    </lineage>
</organism>
<dbReference type="EMBL" id="JBBDHD010000027">
    <property type="protein sequence ID" value="MFH7596093.1"/>
    <property type="molecule type" value="Genomic_DNA"/>
</dbReference>
<gene>
    <name evidence="9" type="ORF">WDV06_13450</name>
</gene>
<dbReference type="Pfam" id="PF03600">
    <property type="entry name" value="CitMHS"/>
    <property type="match status" value="1"/>
</dbReference>
<feature type="transmembrane region" description="Helical" evidence="7">
    <location>
        <begin position="385"/>
        <end position="402"/>
    </location>
</feature>
<feature type="transmembrane region" description="Helical" evidence="7">
    <location>
        <begin position="472"/>
        <end position="489"/>
    </location>
</feature>
<feature type="transmembrane region" description="Helical" evidence="7">
    <location>
        <begin position="409"/>
        <end position="427"/>
    </location>
</feature>
<dbReference type="InterPro" id="IPR014738">
    <property type="entry name" value="Citrate_transporter"/>
</dbReference>
<evidence type="ECO:0000256" key="4">
    <source>
        <dbReference type="ARBA" id="ARBA00022989"/>
    </source>
</evidence>
<feature type="transmembrane region" description="Helical" evidence="7">
    <location>
        <begin position="346"/>
        <end position="365"/>
    </location>
</feature>
<feature type="transmembrane region" description="Helical" evidence="7">
    <location>
        <begin position="292"/>
        <end position="309"/>
    </location>
</feature>
<dbReference type="InterPro" id="IPR004680">
    <property type="entry name" value="Cit_transptr-like_dom"/>
</dbReference>
<dbReference type="NCBIfam" id="TIGR00784">
    <property type="entry name" value="citMHS"/>
    <property type="match status" value="1"/>
</dbReference>
<feature type="region of interest" description="Disordered" evidence="6">
    <location>
        <begin position="236"/>
        <end position="282"/>
    </location>
</feature>
<protein>
    <submittedName>
        <fullName evidence="9">Citrate:proton symporter</fullName>
    </submittedName>
</protein>
<comment type="caution">
    <text evidence="9">The sequence shown here is derived from an EMBL/GenBank/DDBJ whole genome shotgun (WGS) entry which is preliminary data.</text>
</comment>
<keyword evidence="10" id="KW-1185">Reference proteome</keyword>
<evidence type="ECO:0000313" key="10">
    <source>
        <dbReference type="Proteomes" id="UP001610631"/>
    </source>
</evidence>
<feature type="domain" description="Citrate transporter-like" evidence="8">
    <location>
        <begin position="15"/>
        <end position="438"/>
    </location>
</feature>
<feature type="transmembrane region" description="Helical" evidence="7">
    <location>
        <begin position="315"/>
        <end position="334"/>
    </location>
</feature>
<evidence type="ECO:0000259" key="8">
    <source>
        <dbReference type="Pfam" id="PF03600"/>
    </source>
</evidence>
<feature type="transmembrane region" description="Helical" evidence="7">
    <location>
        <begin position="439"/>
        <end position="460"/>
    </location>
</feature>
<evidence type="ECO:0000313" key="9">
    <source>
        <dbReference type="EMBL" id="MFH7596093.1"/>
    </source>
</evidence>
<evidence type="ECO:0000256" key="2">
    <source>
        <dbReference type="ARBA" id="ARBA00022448"/>
    </source>
</evidence>
<evidence type="ECO:0000256" key="1">
    <source>
        <dbReference type="ARBA" id="ARBA00004141"/>
    </source>
</evidence>
<keyword evidence="5 7" id="KW-0472">Membrane</keyword>
<name>A0ABW7PCK0_9ACTN</name>
<accession>A0ABW7PCK0</accession>